<accession>A0A9P0VNR6</accession>
<organism evidence="2 3">
    <name type="scientific">Acanthoscelides obtectus</name>
    <name type="common">Bean weevil</name>
    <name type="synonym">Bruchus obtectus</name>
    <dbReference type="NCBI Taxonomy" id="200917"/>
    <lineage>
        <taxon>Eukaryota</taxon>
        <taxon>Metazoa</taxon>
        <taxon>Ecdysozoa</taxon>
        <taxon>Arthropoda</taxon>
        <taxon>Hexapoda</taxon>
        <taxon>Insecta</taxon>
        <taxon>Pterygota</taxon>
        <taxon>Neoptera</taxon>
        <taxon>Endopterygota</taxon>
        <taxon>Coleoptera</taxon>
        <taxon>Polyphaga</taxon>
        <taxon>Cucujiformia</taxon>
        <taxon>Chrysomeloidea</taxon>
        <taxon>Chrysomelidae</taxon>
        <taxon>Bruchinae</taxon>
        <taxon>Bruchini</taxon>
        <taxon>Acanthoscelides</taxon>
    </lineage>
</organism>
<dbReference type="OrthoDB" id="10072016at2759"/>
<evidence type="ECO:0000313" key="2">
    <source>
        <dbReference type="EMBL" id="CAH2016202.1"/>
    </source>
</evidence>
<evidence type="ECO:0000256" key="1">
    <source>
        <dbReference type="SAM" id="MobiDB-lite"/>
    </source>
</evidence>
<keyword evidence="3" id="KW-1185">Reference proteome</keyword>
<reference evidence="2" key="1">
    <citation type="submission" date="2022-03" db="EMBL/GenBank/DDBJ databases">
        <authorList>
            <person name="Sayadi A."/>
        </authorList>
    </citation>
    <scope>NUCLEOTIDE SEQUENCE</scope>
</reference>
<feature type="region of interest" description="Disordered" evidence="1">
    <location>
        <begin position="34"/>
        <end position="123"/>
    </location>
</feature>
<dbReference type="EMBL" id="CAKOFQ010008839">
    <property type="protein sequence ID" value="CAH2016202.1"/>
    <property type="molecule type" value="Genomic_DNA"/>
</dbReference>
<proteinExistence type="predicted"/>
<sequence>MWLAHLLNVTHVACDKHQSYLGSKRTEVTAIKPRKKKRLQVTPGKSIAHEELEKPSTSAPVNFEDDEQQCQSVNYDDDVQQRRNHKRCAEDENFQSSDDDSNFLEELETEADEDEAFSNKLEK</sequence>
<dbReference type="Proteomes" id="UP001152888">
    <property type="component" value="Unassembled WGS sequence"/>
</dbReference>
<dbReference type="AlphaFoldDB" id="A0A9P0VNR6"/>
<protein>
    <submittedName>
        <fullName evidence="2">Uncharacterized protein</fullName>
    </submittedName>
</protein>
<comment type="caution">
    <text evidence="2">The sequence shown here is derived from an EMBL/GenBank/DDBJ whole genome shotgun (WGS) entry which is preliminary data.</text>
</comment>
<gene>
    <name evidence="2" type="ORF">ACAOBT_LOCUS35213</name>
</gene>
<name>A0A9P0VNR6_ACAOB</name>
<evidence type="ECO:0000313" key="3">
    <source>
        <dbReference type="Proteomes" id="UP001152888"/>
    </source>
</evidence>
<feature type="compositionally biased region" description="Acidic residues" evidence="1">
    <location>
        <begin position="91"/>
        <end position="116"/>
    </location>
</feature>